<dbReference type="Pfam" id="PF01833">
    <property type="entry name" value="TIG"/>
    <property type="match status" value="1"/>
</dbReference>
<dbReference type="PANTHER" id="PTHR22625">
    <property type="entry name" value="PLEXIN"/>
    <property type="match status" value="1"/>
</dbReference>
<evidence type="ECO:0000259" key="1">
    <source>
        <dbReference type="Pfam" id="PF01833"/>
    </source>
</evidence>
<dbReference type="GO" id="GO:0008360">
    <property type="term" value="P:regulation of cell shape"/>
    <property type="evidence" value="ECO:0007669"/>
    <property type="project" value="TreeGrafter"/>
</dbReference>
<dbReference type="InterPro" id="IPR031148">
    <property type="entry name" value="Plexin"/>
</dbReference>
<comment type="caution">
    <text evidence="2">The sequence shown here is derived from an EMBL/GenBank/DDBJ whole genome shotgun (WGS) entry which is preliminary data.</text>
</comment>
<evidence type="ECO:0000313" key="3">
    <source>
        <dbReference type="Proteomes" id="UP000579812"/>
    </source>
</evidence>
<dbReference type="Proteomes" id="UP000579812">
    <property type="component" value="Unassembled WGS sequence"/>
</dbReference>
<feature type="domain" description="IPT/TIG" evidence="1">
    <location>
        <begin position="52"/>
        <end position="124"/>
    </location>
</feature>
<keyword evidence="3" id="KW-1185">Reference proteome</keyword>
<dbReference type="GO" id="GO:0017154">
    <property type="term" value="F:semaphorin receptor activity"/>
    <property type="evidence" value="ECO:0007669"/>
    <property type="project" value="InterPro"/>
</dbReference>
<dbReference type="GO" id="GO:0030334">
    <property type="term" value="P:regulation of cell migration"/>
    <property type="evidence" value="ECO:0007669"/>
    <property type="project" value="TreeGrafter"/>
</dbReference>
<dbReference type="SUPFAM" id="SSF81296">
    <property type="entry name" value="E set domains"/>
    <property type="match status" value="1"/>
</dbReference>
<sequence length="239" mass="26361">MFLFRSPVFDRSSDTLRFHIPPSGTKGTVKVCVVTPDDRCHGNSIVTYRSQPSCTGIQPTVTWSSGGRKIYVQGSNLELVESVTVLPSNKVLKTQYSTSSGDVWFQSPPFDGHGLFRLLLNVGNFTVDCRYLFFESDPKFTGFTTLQVANDLQVNIQKNADMLNLRMNEVTVMGVHGDQLYQCVLEKIESYSVICKIKGESGAVTAVDSLTITVGNYVLGMSSTHSLFCLSPQNTPDHV</sequence>
<accession>A0A7J6D5T8</accession>
<dbReference type="GO" id="GO:0050772">
    <property type="term" value="P:positive regulation of axonogenesis"/>
    <property type="evidence" value="ECO:0007669"/>
    <property type="project" value="TreeGrafter"/>
</dbReference>
<dbReference type="PANTHER" id="PTHR22625:SF44">
    <property type="entry name" value="PLEXIN-B"/>
    <property type="match status" value="1"/>
</dbReference>
<dbReference type="EMBL" id="JAAMOB010000004">
    <property type="protein sequence ID" value="KAF4114623.1"/>
    <property type="molecule type" value="Genomic_DNA"/>
</dbReference>
<proteinExistence type="predicted"/>
<dbReference type="CDD" id="cd00102">
    <property type="entry name" value="IPT"/>
    <property type="match status" value="1"/>
</dbReference>
<dbReference type="AlphaFoldDB" id="A0A7J6D5T8"/>
<gene>
    <name evidence="2" type="ORF">G5714_004846</name>
</gene>
<protein>
    <recommendedName>
        <fullName evidence="1">IPT/TIG domain-containing protein</fullName>
    </recommendedName>
</protein>
<reference evidence="2 3" key="1">
    <citation type="submission" date="2020-04" db="EMBL/GenBank/DDBJ databases">
        <title>Chromosome-level genome assembly of a cyprinid fish Onychostoma macrolepis by integration of Nanopore Sequencing, Bionano and Hi-C technology.</title>
        <authorList>
            <person name="Wang D."/>
        </authorList>
    </citation>
    <scope>NUCLEOTIDE SEQUENCE [LARGE SCALE GENOMIC DNA]</scope>
    <source>
        <strain evidence="2">SWU-2019</strain>
        <tissue evidence="2">Muscle</tissue>
    </source>
</reference>
<organism evidence="2 3">
    <name type="scientific">Onychostoma macrolepis</name>
    <dbReference type="NCBI Taxonomy" id="369639"/>
    <lineage>
        <taxon>Eukaryota</taxon>
        <taxon>Metazoa</taxon>
        <taxon>Chordata</taxon>
        <taxon>Craniata</taxon>
        <taxon>Vertebrata</taxon>
        <taxon>Euteleostomi</taxon>
        <taxon>Actinopterygii</taxon>
        <taxon>Neopterygii</taxon>
        <taxon>Teleostei</taxon>
        <taxon>Ostariophysi</taxon>
        <taxon>Cypriniformes</taxon>
        <taxon>Cyprinidae</taxon>
        <taxon>Acrossocheilinae</taxon>
        <taxon>Onychostoma</taxon>
    </lineage>
</organism>
<name>A0A7J6D5T8_9TELE</name>
<dbReference type="InterPro" id="IPR002909">
    <property type="entry name" value="IPT_dom"/>
</dbReference>
<dbReference type="InterPro" id="IPR014756">
    <property type="entry name" value="Ig_E-set"/>
</dbReference>
<evidence type="ECO:0000313" key="2">
    <source>
        <dbReference type="EMBL" id="KAF4114623.1"/>
    </source>
</evidence>
<dbReference type="GO" id="GO:0007399">
    <property type="term" value="P:nervous system development"/>
    <property type="evidence" value="ECO:0007669"/>
    <property type="project" value="UniProtKB-ARBA"/>
</dbReference>
<dbReference type="GO" id="GO:0007162">
    <property type="term" value="P:negative regulation of cell adhesion"/>
    <property type="evidence" value="ECO:0007669"/>
    <property type="project" value="TreeGrafter"/>
</dbReference>
<dbReference type="GO" id="GO:0005886">
    <property type="term" value="C:plasma membrane"/>
    <property type="evidence" value="ECO:0007669"/>
    <property type="project" value="TreeGrafter"/>
</dbReference>
<dbReference type="GO" id="GO:0002116">
    <property type="term" value="C:semaphorin receptor complex"/>
    <property type="evidence" value="ECO:0007669"/>
    <property type="project" value="TreeGrafter"/>
</dbReference>